<name>A0ABD3B3T6_9GENT</name>
<dbReference type="EMBL" id="JBJUIK010000001">
    <property type="protein sequence ID" value="KAL3538217.1"/>
    <property type="molecule type" value="Genomic_DNA"/>
</dbReference>
<organism evidence="1 2">
    <name type="scientific">Cinchona calisaya</name>
    <dbReference type="NCBI Taxonomy" id="153742"/>
    <lineage>
        <taxon>Eukaryota</taxon>
        <taxon>Viridiplantae</taxon>
        <taxon>Streptophyta</taxon>
        <taxon>Embryophyta</taxon>
        <taxon>Tracheophyta</taxon>
        <taxon>Spermatophyta</taxon>
        <taxon>Magnoliopsida</taxon>
        <taxon>eudicotyledons</taxon>
        <taxon>Gunneridae</taxon>
        <taxon>Pentapetalae</taxon>
        <taxon>asterids</taxon>
        <taxon>lamiids</taxon>
        <taxon>Gentianales</taxon>
        <taxon>Rubiaceae</taxon>
        <taxon>Cinchonoideae</taxon>
        <taxon>Cinchoneae</taxon>
        <taxon>Cinchona</taxon>
    </lineage>
</organism>
<dbReference type="AlphaFoldDB" id="A0ABD3B3T6"/>
<evidence type="ECO:0000313" key="1">
    <source>
        <dbReference type="EMBL" id="KAL3538217.1"/>
    </source>
</evidence>
<comment type="caution">
    <text evidence="1">The sequence shown here is derived from an EMBL/GenBank/DDBJ whole genome shotgun (WGS) entry which is preliminary data.</text>
</comment>
<evidence type="ECO:0008006" key="3">
    <source>
        <dbReference type="Google" id="ProtNLM"/>
    </source>
</evidence>
<reference evidence="1 2" key="1">
    <citation type="submission" date="2024-11" db="EMBL/GenBank/DDBJ databases">
        <title>A near-complete genome assembly of Cinchona calisaya.</title>
        <authorList>
            <person name="Lian D.C."/>
            <person name="Zhao X.W."/>
            <person name="Wei L."/>
        </authorList>
    </citation>
    <scope>NUCLEOTIDE SEQUENCE [LARGE SCALE GENOMIC DNA]</scope>
    <source>
        <tissue evidence="1">Nenye</tissue>
    </source>
</reference>
<accession>A0ABD3B3T6</accession>
<proteinExistence type="predicted"/>
<protein>
    <recommendedName>
        <fullName evidence="3">Aminotransferase-like plant mobile domain-containing protein</fullName>
    </recommendedName>
</protein>
<gene>
    <name evidence="1" type="ORF">ACH5RR_001583</name>
</gene>
<dbReference type="Proteomes" id="UP001630127">
    <property type="component" value="Unassembled WGS sequence"/>
</dbReference>
<sequence>MTQGQIYDLATPVLARLYRQLGHISYAKKLGQLLVRGPFQYLFGWLAIYIPRTYSRRDFLHPNAPLLSLIRDSSPARFTYNTTLQLFRNFIEFSFRPYVNFSEGRDLKDIALKMSTLNVEMAYLLLRCFSIGKEYIVIIPGLVLSLALLMSRPVEDGSIRSVEFPSDESSSQHGPTTFGSLDDLESFMSFLPSTKDIYNLFDSSVFIKGSGILQTKRNIKGKETFHLEDETDDELFDYTFLSDGAPDSTTPQQG</sequence>
<keyword evidence="2" id="KW-1185">Reference proteome</keyword>
<evidence type="ECO:0000313" key="2">
    <source>
        <dbReference type="Proteomes" id="UP001630127"/>
    </source>
</evidence>